<dbReference type="RefSeq" id="WP_310911055.1">
    <property type="nucleotide sequence ID" value="NZ_JAVLVT010000001.1"/>
</dbReference>
<gene>
    <name evidence="7" type="ORF">RIF23_04710</name>
</gene>
<evidence type="ECO:0000313" key="7">
    <source>
        <dbReference type="EMBL" id="MDS1269595.1"/>
    </source>
</evidence>
<dbReference type="PANTHER" id="PTHR43757:SF2">
    <property type="entry name" value="AMINOMETHYLTRANSFERASE, MITOCHONDRIAL"/>
    <property type="match status" value="1"/>
</dbReference>
<dbReference type="SUPFAM" id="SSF103025">
    <property type="entry name" value="Folate-binding domain"/>
    <property type="match status" value="1"/>
</dbReference>
<dbReference type="Pfam" id="PF16350">
    <property type="entry name" value="FAO_M"/>
    <property type="match status" value="1"/>
</dbReference>
<feature type="domain" description="Aminomethyltransferase C-terminal" evidence="5">
    <location>
        <begin position="756"/>
        <end position="844"/>
    </location>
</feature>
<dbReference type="InterPro" id="IPR036188">
    <property type="entry name" value="FAD/NAD-bd_sf"/>
</dbReference>
<evidence type="ECO:0000259" key="5">
    <source>
        <dbReference type="Pfam" id="PF08669"/>
    </source>
</evidence>
<dbReference type="InterPro" id="IPR013977">
    <property type="entry name" value="GcvT_C"/>
</dbReference>
<dbReference type="InterPro" id="IPR028896">
    <property type="entry name" value="GcvT/YgfZ/DmdA"/>
</dbReference>
<protein>
    <submittedName>
        <fullName evidence="7">FAD-dependent oxidoreductase</fullName>
    </submittedName>
</protein>
<comment type="caution">
    <text evidence="7">The sequence shown here is derived from an EMBL/GenBank/DDBJ whole genome shotgun (WGS) entry which is preliminary data.</text>
</comment>
<dbReference type="InterPro" id="IPR029043">
    <property type="entry name" value="GcvT/YgfZ_C"/>
</dbReference>
<evidence type="ECO:0000259" key="3">
    <source>
        <dbReference type="Pfam" id="PF01266"/>
    </source>
</evidence>
<evidence type="ECO:0000256" key="1">
    <source>
        <dbReference type="ARBA" id="ARBA00008609"/>
    </source>
</evidence>
<dbReference type="Pfam" id="PF08669">
    <property type="entry name" value="GCV_T_C"/>
    <property type="match status" value="1"/>
</dbReference>
<dbReference type="EMBL" id="JAVLVT010000001">
    <property type="protein sequence ID" value="MDS1269595.1"/>
    <property type="molecule type" value="Genomic_DNA"/>
</dbReference>
<dbReference type="InterPro" id="IPR006076">
    <property type="entry name" value="FAD-dep_OxRdtase"/>
</dbReference>
<dbReference type="SUPFAM" id="SSF51905">
    <property type="entry name" value="FAD/NAD(P)-binding domain"/>
    <property type="match status" value="1"/>
</dbReference>
<feature type="domain" description="FAD dependent oxidoreductase" evidence="3">
    <location>
        <begin position="21"/>
        <end position="397"/>
    </location>
</feature>
<feature type="domain" description="GCVT N-terminal" evidence="4">
    <location>
        <begin position="457"/>
        <end position="736"/>
    </location>
</feature>
<comment type="similarity">
    <text evidence="1">Belongs to the GcvT family.</text>
</comment>
<sequence>MTTHTHPTPRATPEPPAQPPRIVVIGAGIVGCALADELTMRGHTDVTVLDQGPLYHTGGSTSHAPGLVFQTSGAKVMTDFARYTVDKYTQLADDQGRDCFAQVGGLELAATPERLDELHRRCGWARSWGLPARVLSPAECAQLHPLVEADQILGGLHTPTDGVANAVGAAAVQAGAAIERGARFLPHQEVVDIEVRGGRVEAVVTSTGRFPADLVVSCAGMWGPLITRMVGMQLPLLPLAHQLAWTGTVPALSADPAAHQNLARNPILRYQERDLYYREHFDQVVVGYYGHRPMPVAPADIGGPTTEAAGNAPERLATMPSVHDFTVDDFAPAWDDSRALLPALAETKVEDGINGLFSFTPDNMPLIGASAEVDGFWVAEAVWITHSAGVARAVAERITDGESTFDLHGCDITRFQPHQLAPDFIHERGCQNFVEVYDALHPLRPMDSPRPLRTSPFYQRERELGAFFLEANGWERPHWYETNSELTEQYPAPELGDWASQFWSPTIAAEAQITRERVAMYDMSSLMRLEVAGPRAAEFLQYMTTGKVDRAPGAVTYTLLLDTFGRLRGDITVARVTEDIFQLGVNSPMDLHWLRRHAPDDGTVQIRDLTPGTTCVGLWGPHAREVLAPLADYDLTNTGLRYFRCARFHVGNVPVLAMRVSYVGELGWELYTTAEHGLRLWDTLWQAGQDYGIIAAGRGAFNSLRLEKGYRAFGADMTDEHDPYAAGVGFAVKLDKGDFLGRSALEQRADQPPQHRLVCLTHPHPGDTVMGSEPVYAPHDRATGTTIPETAVGYVTSAAYGYTLGTSIAYAWLPSELAEPGTPVDIGYFDRRVRATVTPDPLFDPGMERLRV</sequence>
<feature type="domain" description="FAD dependent oxidoreductase central" evidence="6">
    <location>
        <begin position="400"/>
        <end position="455"/>
    </location>
</feature>
<name>A0ABU2H419_9ACTN</name>
<evidence type="ECO:0000313" key="8">
    <source>
        <dbReference type="Proteomes" id="UP001250214"/>
    </source>
</evidence>
<dbReference type="InterPro" id="IPR032503">
    <property type="entry name" value="FAO_M"/>
</dbReference>
<dbReference type="Gene3D" id="3.50.50.60">
    <property type="entry name" value="FAD/NAD(P)-binding domain"/>
    <property type="match status" value="1"/>
</dbReference>
<dbReference type="SUPFAM" id="SSF54373">
    <property type="entry name" value="FAD-linked reductases, C-terminal domain"/>
    <property type="match status" value="1"/>
</dbReference>
<dbReference type="Gene3D" id="3.30.70.1400">
    <property type="entry name" value="Aminomethyltransferase beta-barrel domains"/>
    <property type="match status" value="1"/>
</dbReference>
<evidence type="ECO:0000259" key="4">
    <source>
        <dbReference type="Pfam" id="PF01571"/>
    </source>
</evidence>
<dbReference type="InterPro" id="IPR006222">
    <property type="entry name" value="GCVT_N"/>
</dbReference>
<dbReference type="SUPFAM" id="SSF101790">
    <property type="entry name" value="Aminomethyltransferase beta-barrel domain"/>
    <property type="match status" value="1"/>
</dbReference>
<feature type="region of interest" description="Disordered" evidence="2">
    <location>
        <begin position="1"/>
        <end position="20"/>
    </location>
</feature>
<dbReference type="Gene3D" id="3.30.1360.120">
    <property type="entry name" value="Probable tRNA modification gtpase trme, domain 1"/>
    <property type="match status" value="1"/>
</dbReference>
<accession>A0ABU2H419</accession>
<proteinExistence type="inferred from homology"/>
<evidence type="ECO:0000256" key="2">
    <source>
        <dbReference type="SAM" id="MobiDB-lite"/>
    </source>
</evidence>
<feature type="compositionally biased region" description="Pro residues" evidence="2">
    <location>
        <begin position="10"/>
        <end position="19"/>
    </location>
</feature>
<keyword evidence="8" id="KW-1185">Reference proteome</keyword>
<dbReference type="Gene3D" id="2.40.30.110">
    <property type="entry name" value="Aminomethyltransferase beta-barrel domains"/>
    <property type="match status" value="1"/>
</dbReference>
<dbReference type="PANTHER" id="PTHR43757">
    <property type="entry name" value="AMINOMETHYLTRANSFERASE"/>
    <property type="match status" value="1"/>
</dbReference>
<evidence type="ECO:0000259" key="6">
    <source>
        <dbReference type="Pfam" id="PF16350"/>
    </source>
</evidence>
<dbReference type="Pfam" id="PF01571">
    <property type="entry name" value="GCV_T"/>
    <property type="match status" value="1"/>
</dbReference>
<dbReference type="Proteomes" id="UP001250214">
    <property type="component" value="Unassembled WGS sequence"/>
</dbReference>
<dbReference type="InterPro" id="IPR027266">
    <property type="entry name" value="TrmE/GcvT-like"/>
</dbReference>
<dbReference type="Pfam" id="PF01266">
    <property type="entry name" value="DAO"/>
    <property type="match status" value="1"/>
</dbReference>
<dbReference type="Gene3D" id="3.30.9.10">
    <property type="entry name" value="D-Amino Acid Oxidase, subunit A, domain 2"/>
    <property type="match status" value="1"/>
</dbReference>
<reference evidence="8" key="1">
    <citation type="submission" date="2023-07" db="EMBL/GenBank/DDBJ databases">
        <title>Novel species in the genus Lipingzhangella isolated from Sambhar Salt Lake.</title>
        <authorList>
            <person name="Jiya N."/>
            <person name="Kajale S."/>
            <person name="Sharma A."/>
        </authorList>
    </citation>
    <scope>NUCLEOTIDE SEQUENCE [LARGE SCALE GENOMIC DNA]</scope>
    <source>
        <strain evidence="8">LS1_29</strain>
    </source>
</reference>
<organism evidence="7 8">
    <name type="scientific">Lipingzhangella rawalii</name>
    <dbReference type="NCBI Taxonomy" id="2055835"/>
    <lineage>
        <taxon>Bacteria</taxon>
        <taxon>Bacillati</taxon>
        <taxon>Actinomycetota</taxon>
        <taxon>Actinomycetes</taxon>
        <taxon>Streptosporangiales</taxon>
        <taxon>Nocardiopsidaceae</taxon>
        <taxon>Lipingzhangella</taxon>
    </lineage>
</organism>